<name>A0A922L5X0_DERFA</name>
<proteinExistence type="predicted"/>
<organism evidence="1 2">
    <name type="scientific">Dermatophagoides farinae</name>
    <name type="common">American house dust mite</name>
    <dbReference type="NCBI Taxonomy" id="6954"/>
    <lineage>
        <taxon>Eukaryota</taxon>
        <taxon>Metazoa</taxon>
        <taxon>Ecdysozoa</taxon>
        <taxon>Arthropoda</taxon>
        <taxon>Chelicerata</taxon>
        <taxon>Arachnida</taxon>
        <taxon>Acari</taxon>
        <taxon>Acariformes</taxon>
        <taxon>Sarcoptiformes</taxon>
        <taxon>Astigmata</taxon>
        <taxon>Psoroptidia</taxon>
        <taxon>Analgoidea</taxon>
        <taxon>Pyroglyphidae</taxon>
        <taxon>Dermatophagoidinae</taxon>
        <taxon>Dermatophagoides</taxon>
    </lineage>
</organism>
<dbReference type="Proteomes" id="UP000790347">
    <property type="component" value="Unassembled WGS sequence"/>
</dbReference>
<evidence type="ECO:0000313" key="2">
    <source>
        <dbReference type="Proteomes" id="UP000790347"/>
    </source>
</evidence>
<keyword evidence="2" id="KW-1185">Reference proteome</keyword>
<reference evidence="1" key="1">
    <citation type="submission" date="2013-05" db="EMBL/GenBank/DDBJ databases">
        <authorList>
            <person name="Yim A.K.Y."/>
            <person name="Chan T.F."/>
            <person name="Ji K.M."/>
            <person name="Liu X.Y."/>
            <person name="Zhou J.W."/>
            <person name="Li R.Q."/>
            <person name="Yang K.Y."/>
            <person name="Li J."/>
            <person name="Li M."/>
            <person name="Law P.T.W."/>
            <person name="Wu Y.L."/>
            <person name="Cai Z.L."/>
            <person name="Qin H."/>
            <person name="Bao Y."/>
            <person name="Leung R.K.K."/>
            <person name="Ng P.K.S."/>
            <person name="Zou J."/>
            <person name="Zhong X.J."/>
            <person name="Ran P.X."/>
            <person name="Zhong N.S."/>
            <person name="Liu Z.G."/>
            <person name="Tsui S.K.W."/>
        </authorList>
    </citation>
    <scope>NUCLEOTIDE SEQUENCE</scope>
    <source>
        <strain evidence="1">Derf</strain>
        <tissue evidence="1">Whole organism</tissue>
    </source>
</reference>
<reference evidence="1" key="2">
    <citation type="journal article" date="2022" name="Res Sq">
        <title>Comparative Genomics Reveals Insights into the Divergent Evolution of Astigmatic Mites and Household Pest Adaptations.</title>
        <authorList>
            <person name="Xiong Q."/>
            <person name="Wan A.T.-Y."/>
            <person name="Liu X.-Y."/>
            <person name="Fung C.S.-H."/>
            <person name="Xiao X."/>
            <person name="Malainual N."/>
            <person name="Hou J."/>
            <person name="Wang L."/>
            <person name="Wang M."/>
            <person name="Yang K."/>
            <person name="Cui Y."/>
            <person name="Leung E."/>
            <person name="Nong W."/>
            <person name="Shin S.-K."/>
            <person name="Au S."/>
            <person name="Jeong K.Y."/>
            <person name="Chew F.T."/>
            <person name="Hui J."/>
            <person name="Leung T.F."/>
            <person name="Tungtrongchitr A."/>
            <person name="Zhong N."/>
            <person name="Liu Z."/>
            <person name="Tsui S."/>
        </authorList>
    </citation>
    <scope>NUCLEOTIDE SEQUENCE</scope>
    <source>
        <strain evidence="1">Derf</strain>
        <tissue evidence="1">Whole organism</tissue>
    </source>
</reference>
<gene>
    <name evidence="1" type="ORF">DERF_004770</name>
</gene>
<sequence>MVELVTYVMVTYLSSQCRKDFISSCVDMEEKSSFIVTLVLEKKIIEYNDHIVIENRRTHSKDVN</sequence>
<accession>A0A922L5X0</accession>
<protein>
    <submittedName>
        <fullName evidence="1">Uncharacterized protein</fullName>
    </submittedName>
</protein>
<dbReference type="AlphaFoldDB" id="A0A922L5X0"/>
<comment type="caution">
    <text evidence="1">The sequence shown here is derived from an EMBL/GenBank/DDBJ whole genome shotgun (WGS) entry which is preliminary data.</text>
</comment>
<evidence type="ECO:0000313" key="1">
    <source>
        <dbReference type="EMBL" id="KAH9521094.1"/>
    </source>
</evidence>
<dbReference type="EMBL" id="ASGP02000002">
    <property type="protein sequence ID" value="KAH9521094.1"/>
    <property type="molecule type" value="Genomic_DNA"/>
</dbReference>